<evidence type="ECO:0000256" key="1">
    <source>
        <dbReference type="SAM" id="Phobius"/>
    </source>
</evidence>
<reference evidence="2 3" key="1">
    <citation type="submission" date="2017-04" db="EMBL/GenBank/DDBJ databases">
        <authorList>
            <person name="Afonso C.L."/>
            <person name="Miller P.J."/>
            <person name="Scott M.A."/>
            <person name="Spackman E."/>
            <person name="Goraichik I."/>
            <person name="Dimitrov K.M."/>
            <person name="Suarez D.L."/>
            <person name="Swayne D.E."/>
        </authorList>
    </citation>
    <scope>NUCLEOTIDE SEQUENCE [LARGE SCALE GENOMIC DNA]</scope>
    <source>
        <strain evidence="2 3">CGMCC 1.12511</strain>
    </source>
</reference>
<evidence type="ECO:0000313" key="2">
    <source>
        <dbReference type="EMBL" id="SMC74341.1"/>
    </source>
</evidence>
<sequence>MSASDDSSTPGTELVPVKFSRLTRRGVLLGLSVSQLVALGIGGASLVWAFYAGGGLLIAMTAPIWLVAAAITWVPVAGRPLVEWLPVVIWWAWRTTIGQLAYRRRIVVPRPEGTLALPGDMARLREYVDPETGAGMIHDPHQSTLTAIVEVTHPAFVLLDPAEQQRRVTSWGRALATVCRSGRVATVQVLERTLPDAGQGLAEWWSEHGTDDGSWPARTYAELIDRAGPAGERHASTISLSLDMKAAARQIRTAGGGIRGAAAVLRQEMTTVTAALRAADLNPGDWLGTGQIAVVLRSAYDPAIAATLERHGELGHDLATAGPVAVTETWTRLRTDSAHHAVLWISEWPRSQVYPGTFLAPLLLTTGIQRSFSLICTPMRTDQAVRDIRKKKVEYVSDASQRARIGQIEDAGQTAEYQDVLRQESDLTAGHGVLRYTGLVSVSAETVDELEAAVSAIEQAAIQSSCETRRLVGQQAVAFTAAALPLCRRV</sequence>
<gene>
    <name evidence="2" type="ORF">SAMN06296429_108176</name>
</gene>
<organism evidence="2 3">
    <name type="scientific">Janibacter indicus</name>
    <dbReference type="NCBI Taxonomy" id="857417"/>
    <lineage>
        <taxon>Bacteria</taxon>
        <taxon>Bacillati</taxon>
        <taxon>Actinomycetota</taxon>
        <taxon>Actinomycetes</taxon>
        <taxon>Micrococcales</taxon>
        <taxon>Intrasporangiaceae</taxon>
        <taxon>Janibacter</taxon>
    </lineage>
</organism>
<protein>
    <recommendedName>
        <fullName evidence="4">PrgI family protein</fullName>
    </recommendedName>
</protein>
<name>A0A1W2BN96_9MICO</name>
<dbReference type="EMBL" id="FWXN01000008">
    <property type="protein sequence ID" value="SMC74341.1"/>
    <property type="molecule type" value="Genomic_DNA"/>
</dbReference>
<dbReference type="AlphaFoldDB" id="A0A1W2BN96"/>
<dbReference type="Proteomes" id="UP000192634">
    <property type="component" value="Unassembled WGS sequence"/>
</dbReference>
<feature type="transmembrane region" description="Helical" evidence="1">
    <location>
        <begin position="27"/>
        <end position="51"/>
    </location>
</feature>
<dbReference type="NCBIfam" id="NF042935">
    <property type="entry name" value="SCO6880_fam"/>
    <property type="match status" value="1"/>
</dbReference>
<feature type="transmembrane region" description="Helical" evidence="1">
    <location>
        <begin position="57"/>
        <end position="76"/>
    </location>
</feature>
<evidence type="ECO:0000313" key="3">
    <source>
        <dbReference type="Proteomes" id="UP000192634"/>
    </source>
</evidence>
<dbReference type="OrthoDB" id="3859571at2"/>
<dbReference type="InterPro" id="IPR049978">
    <property type="entry name" value="SCO6880-like"/>
</dbReference>
<accession>A0A1W2BN96</accession>
<keyword evidence="1" id="KW-1133">Transmembrane helix</keyword>
<proteinExistence type="predicted"/>
<evidence type="ECO:0008006" key="4">
    <source>
        <dbReference type="Google" id="ProtNLM"/>
    </source>
</evidence>
<dbReference type="RefSeq" id="WP_075866910.1">
    <property type="nucleotide sequence ID" value="NZ_FWXN01000008.1"/>
</dbReference>
<keyword evidence="1" id="KW-0472">Membrane</keyword>
<keyword evidence="1" id="KW-0812">Transmembrane</keyword>